<organism evidence="2 3">
    <name type="scientific">Boletus reticuloceps</name>
    <dbReference type="NCBI Taxonomy" id="495285"/>
    <lineage>
        <taxon>Eukaryota</taxon>
        <taxon>Fungi</taxon>
        <taxon>Dikarya</taxon>
        <taxon>Basidiomycota</taxon>
        <taxon>Agaricomycotina</taxon>
        <taxon>Agaricomycetes</taxon>
        <taxon>Agaricomycetidae</taxon>
        <taxon>Boletales</taxon>
        <taxon>Boletineae</taxon>
        <taxon>Boletaceae</taxon>
        <taxon>Boletoideae</taxon>
        <taxon>Boletus</taxon>
    </lineage>
</organism>
<feature type="region of interest" description="Disordered" evidence="1">
    <location>
        <begin position="97"/>
        <end position="124"/>
    </location>
</feature>
<evidence type="ECO:0000313" key="3">
    <source>
        <dbReference type="Proteomes" id="UP000683000"/>
    </source>
</evidence>
<feature type="region of interest" description="Disordered" evidence="1">
    <location>
        <begin position="1"/>
        <end position="59"/>
    </location>
</feature>
<reference evidence="2" key="1">
    <citation type="submission" date="2021-03" db="EMBL/GenBank/DDBJ databases">
        <title>Evolutionary innovations through gain and loss of genes in the ectomycorrhizal Boletales.</title>
        <authorList>
            <person name="Wu G."/>
            <person name="Miyauchi S."/>
            <person name="Morin E."/>
            <person name="Yang Z.-L."/>
            <person name="Xu J."/>
            <person name="Martin F.M."/>
        </authorList>
    </citation>
    <scope>NUCLEOTIDE SEQUENCE</scope>
    <source>
        <strain evidence="2">BR01</strain>
    </source>
</reference>
<comment type="caution">
    <text evidence="2">The sequence shown here is derived from an EMBL/GenBank/DDBJ whole genome shotgun (WGS) entry which is preliminary data.</text>
</comment>
<accession>A0A8I2YZ62</accession>
<evidence type="ECO:0000313" key="2">
    <source>
        <dbReference type="EMBL" id="KAG6382099.1"/>
    </source>
</evidence>
<dbReference type="EMBL" id="JAGFBS010000001">
    <property type="protein sequence ID" value="KAG6382099.1"/>
    <property type="molecule type" value="Genomic_DNA"/>
</dbReference>
<proteinExistence type="predicted"/>
<keyword evidence="3" id="KW-1185">Reference proteome</keyword>
<dbReference type="OrthoDB" id="3269308at2759"/>
<dbReference type="Proteomes" id="UP000683000">
    <property type="component" value="Unassembled WGS sequence"/>
</dbReference>
<feature type="compositionally biased region" description="Polar residues" evidence="1">
    <location>
        <begin position="22"/>
        <end position="46"/>
    </location>
</feature>
<name>A0A8I2YZ62_9AGAM</name>
<protein>
    <submittedName>
        <fullName evidence="2">Uncharacterized protein</fullName>
    </submittedName>
</protein>
<sequence length="459" mass="51203">MHKRDDHPTDDKVTEKRHRANTMVQQPCTAVSPNDLTEPTEENTFVRSPDKTPAQAKLPPVMPTAMSREVQHRTPSSVAIQPEHANRLCKTNTIVHERSETVSRPEITKDAESLPEEPSATKHQECTLASAAIQPEHAAPLATGSQSHDHDKLHVTGSPDVSSQHQVIHLTDPVDTNDATCTRASNDTMANVVATRKVANDKDKRIPRIVVKKKDEVNGVRVTVQNIIQHPTSKLIDDNHVALYEPKLRIRLQQLSTYVNKEANVYALGKLLPTATWGAFLPLADHQNELCNPATNQPLVVWTVGHIATTWFTRNGEPEKQASITVVPLSQKLIEQYNLLIGGLSVPPSHTTGSIGAVRAVKWQSEKGSDTLTLFEEVYDARNVFTNKKDMPGYLVTDLKKNDLVLIEGRFTKYRTKDEENKWSLQRVQMELDAISLLHSNNYQHSQASNARDILGLHI</sequence>
<evidence type="ECO:0000256" key="1">
    <source>
        <dbReference type="SAM" id="MobiDB-lite"/>
    </source>
</evidence>
<gene>
    <name evidence="2" type="ORF">JVT61DRAFT_742</name>
</gene>
<dbReference type="AlphaFoldDB" id="A0A8I2YZ62"/>
<feature type="compositionally biased region" description="Basic and acidic residues" evidence="1">
    <location>
        <begin position="1"/>
        <end position="14"/>
    </location>
</feature>
<feature type="region of interest" description="Disordered" evidence="1">
    <location>
        <begin position="140"/>
        <end position="163"/>
    </location>
</feature>
<feature type="compositionally biased region" description="Basic and acidic residues" evidence="1">
    <location>
        <begin position="97"/>
        <end position="112"/>
    </location>
</feature>